<dbReference type="SUPFAM" id="SSF55083">
    <property type="entry name" value="6-hydroxymethyl-7,8-dihydropterin pyrophosphokinase, HPPK"/>
    <property type="match status" value="1"/>
</dbReference>
<keyword evidence="10" id="KW-1185">Reference proteome</keyword>
<dbReference type="GO" id="GO:0003848">
    <property type="term" value="F:2-amino-4-hydroxy-6-hydroxymethyldihydropteridine diphosphokinase activity"/>
    <property type="evidence" value="ECO:0007669"/>
    <property type="project" value="UniProtKB-EC"/>
</dbReference>
<gene>
    <name evidence="9" type="ORF">SAMN06297229_2415</name>
</gene>
<dbReference type="UniPathway" id="UPA00077">
    <property type="reaction ID" value="UER00155"/>
</dbReference>
<evidence type="ECO:0000259" key="8">
    <source>
        <dbReference type="Pfam" id="PF01288"/>
    </source>
</evidence>
<evidence type="ECO:0000256" key="1">
    <source>
        <dbReference type="ARBA" id="ARBA00005051"/>
    </source>
</evidence>
<dbReference type="CDD" id="cd00483">
    <property type="entry name" value="HPPK"/>
    <property type="match status" value="1"/>
</dbReference>
<evidence type="ECO:0000313" key="9">
    <source>
        <dbReference type="EMBL" id="SMQ80798.1"/>
    </source>
</evidence>
<name>A0A1Y6G070_9GAMM</name>
<proteinExistence type="predicted"/>
<evidence type="ECO:0000256" key="7">
    <source>
        <dbReference type="ARBA" id="ARBA00022909"/>
    </source>
</evidence>
<dbReference type="PANTHER" id="PTHR43071:SF2">
    <property type="entry name" value="2-AMINO-4-HYDROXY-6-HYDROXYMETHYLDIHYDROPTERIDINE PYROPHOSPHOKINASE"/>
    <property type="match status" value="1"/>
</dbReference>
<dbReference type="EC" id="2.7.6.3" evidence="2"/>
<dbReference type="GO" id="GO:0005524">
    <property type="term" value="F:ATP binding"/>
    <property type="evidence" value="ECO:0007669"/>
    <property type="project" value="UniProtKB-KW"/>
</dbReference>
<dbReference type="Pfam" id="PF01288">
    <property type="entry name" value="HPPK"/>
    <property type="match status" value="1"/>
</dbReference>
<protein>
    <recommendedName>
        <fullName evidence="2">2-amino-4-hydroxy-6-hydroxymethyldihydropteridine diphosphokinase</fullName>
        <ecNumber evidence="2">2.7.6.3</ecNumber>
    </recommendedName>
</protein>
<evidence type="ECO:0000256" key="6">
    <source>
        <dbReference type="ARBA" id="ARBA00022840"/>
    </source>
</evidence>
<keyword evidence="5 9" id="KW-0418">Kinase</keyword>
<keyword evidence="7" id="KW-0289">Folate biosynthesis</keyword>
<dbReference type="Gene3D" id="3.30.70.560">
    <property type="entry name" value="7,8-Dihydro-6-hydroxymethylpterin-pyrophosphokinase HPPK"/>
    <property type="match status" value="1"/>
</dbReference>
<keyword evidence="4" id="KW-0547">Nucleotide-binding</keyword>
<dbReference type="GO" id="GO:0046656">
    <property type="term" value="P:folic acid biosynthetic process"/>
    <property type="evidence" value="ECO:0007669"/>
    <property type="project" value="UniProtKB-KW"/>
</dbReference>
<evidence type="ECO:0000256" key="4">
    <source>
        <dbReference type="ARBA" id="ARBA00022741"/>
    </source>
</evidence>
<evidence type="ECO:0000256" key="5">
    <source>
        <dbReference type="ARBA" id="ARBA00022777"/>
    </source>
</evidence>
<dbReference type="NCBIfam" id="TIGR01498">
    <property type="entry name" value="folK"/>
    <property type="match status" value="1"/>
</dbReference>
<dbReference type="InterPro" id="IPR000550">
    <property type="entry name" value="Hppk"/>
</dbReference>
<keyword evidence="3" id="KW-0808">Transferase</keyword>
<dbReference type="EMBL" id="FXWH01000004">
    <property type="protein sequence ID" value="SMQ80798.1"/>
    <property type="molecule type" value="Genomic_DNA"/>
</dbReference>
<accession>A0A1Y6G070</accession>
<dbReference type="GO" id="GO:0046654">
    <property type="term" value="P:tetrahydrofolate biosynthetic process"/>
    <property type="evidence" value="ECO:0007669"/>
    <property type="project" value="UniProtKB-UniPathway"/>
</dbReference>
<evidence type="ECO:0000256" key="2">
    <source>
        <dbReference type="ARBA" id="ARBA00013253"/>
    </source>
</evidence>
<dbReference type="AlphaFoldDB" id="A0A1Y6G070"/>
<dbReference type="OrthoDB" id="9790168at2"/>
<dbReference type="Proteomes" id="UP000194450">
    <property type="component" value="Unassembled WGS sequence"/>
</dbReference>
<dbReference type="PANTHER" id="PTHR43071">
    <property type="entry name" value="2-AMINO-4-HYDROXY-6-HYDROXYMETHYLDIHYDROPTERIDINE PYROPHOSPHOKINASE"/>
    <property type="match status" value="1"/>
</dbReference>
<reference evidence="10" key="1">
    <citation type="submission" date="2017-04" db="EMBL/GenBank/DDBJ databases">
        <authorList>
            <person name="Varghese N."/>
            <person name="Submissions S."/>
        </authorList>
    </citation>
    <scope>NUCLEOTIDE SEQUENCE [LARGE SCALE GENOMIC DNA]</scope>
</reference>
<comment type="pathway">
    <text evidence="1">Cofactor biosynthesis; tetrahydrofolate biosynthesis; 2-amino-4-hydroxy-6-hydroxymethyl-7,8-dihydropteridine diphosphate from 7,8-dihydroneopterin triphosphate: step 4/4.</text>
</comment>
<evidence type="ECO:0000256" key="3">
    <source>
        <dbReference type="ARBA" id="ARBA00022679"/>
    </source>
</evidence>
<sequence>MALVHLGIGSNLQKHKHIRAGVQALLHHSGLQAQNVRLSRVFRSAAVGFAGRDFFNLVMSFHTHVAAGQVNDICKEIEHEFGHSGQVAKFSPRTLDIDVLLYDQQVSAAPVQLPRAEILENAFVLWPLAELSPLLVHPVMNQTYARLWQNYRLEQRLEPVDFNWSLTPTSE</sequence>
<keyword evidence="6" id="KW-0067">ATP-binding</keyword>
<dbReference type="InterPro" id="IPR035907">
    <property type="entry name" value="Hppk_sf"/>
</dbReference>
<dbReference type="GO" id="GO:0016301">
    <property type="term" value="F:kinase activity"/>
    <property type="evidence" value="ECO:0007669"/>
    <property type="project" value="UniProtKB-KW"/>
</dbReference>
<organism evidence="9 10">
    <name type="scientific">Pseudidiomarina planktonica</name>
    <dbReference type="NCBI Taxonomy" id="1323738"/>
    <lineage>
        <taxon>Bacteria</taxon>
        <taxon>Pseudomonadati</taxon>
        <taxon>Pseudomonadota</taxon>
        <taxon>Gammaproteobacteria</taxon>
        <taxon>Alteromonadales</taxon>
        <taxon>Idiomarinaceae</taxon>
        <taxon>Pseudidiomarina</taxon>
    </lineage>
</organism>
<evidence type="ECO:0000313" key="10">
    <source>
        <dbReference type="Proteomes" id="UP000194450"/>
    </source>
</evidence>
<dbReference type="RefSeq" id="WP_086435552.1">
    <property type="nucleotide sequence ID" value="NZ_FXWH01000004.1"/>
</dbReference>
<feature type="domain" description="7,8-dihydro-6-hydroxymethylpterin-pyrophosphokinase" evidence="8">
    <location>
        <begin position="6"/>
        <end position="133"/>
    </location>
</feature>